<evidence type="ECO:0000256" key="5">
    <source>
        <dbReference type="ARBA" id="ARBA00022801"/>
    </source>
</evidence>
<evidence type="ECO:0000256" key="6">
    <source>
        <dbReference type="ARBA" id="ARBA00022918"/>
    </source>
</evidence>
<dbReference type="GO" id="GO:0004523">
    <property type="term" value="F:RNA-DNA hybrid ribonuclease activity"/>
    <property type="evidence" value="ECO:0007669"/>
    <property type="project" value="InterPro"/>
</dbReference>
<keyword evidence="5" id="KW-0378">Hydrolase</keyword>
<evidence type="ECO:0000259" key="7">
    <source>
        <dbReference type="PROSITE" id="PS50879"/>
    </source>
</evidence>
<protein>
    <submittedName>
        <fullName evidence="8">Retrovirus-related Pol polyprotein from transposon 297 family</fullName>
    </submittedName>
</protein>
<proteinExistence type="predicted"/>
<evidence type="ECO:0000256" key="4">
    <source>
        <dbReference type="ARBA" id="ARBA00022759"/>
    </source>
</evidence>
<keyword evidence="2" id="KW-0548">Nucleotidyltransferase</keyword>
<keyword evidence="6" id="KW-0695">RNA-directed DNA polymerase</keyword>
<dbReference type="KEGG" id="qsa:O6P43_009943"/>
<dbReference type="Pfam" id="PF13456">
    <property type="entry name" value="RVT_3"/>
    <property type="match status" value="1"/>
</dbReference>
<keyword evidence="9" id="KW-1185">Reference proteome</keyword>
<dbReference type="AlphaFoldDB" id="A0AAD7VDN4"/>
<dbReference type="InterPro" id="IPR041373">
    <property type="entry name" value="RT_RNaseH"/>
</dbReference>
<dbReference type="Proteomes" id="UP001163823">
    <property type="component" value="Chromosome 4"/>
</dbReference>
<evidence type="ECO:0000256" key="1">
    <source>
        <dbReference type="ARBA" id="ARBA00022679"/>
    </source>
</evidence>
<dbReference type="InterPro" id="IPR012337">
    <property type="entry name" value="RNaseH-like_sf"/>
</dbReference>
<dbReference type="GO" id="GO:0003676">
    <property type="term" value="F:nucleic acid binding"/>
    <property type="evidence" value="ECO:0007669"/>
    <property type="project" value="InterPro"/>
</dbReference>
<dbReference type="PROSITE" id="PS50879">
    <property type="entry name" value="RNASE_H_1"/>
    <property type="match status" value="1"/>
</dbReference>
<dbReference type="InterPro" id="IPR002156">
    <property type="entry name" value="RNaseH_domain"/>
</dbReference>
<dbReference type="EMBL" id="JARAOO010000004">
    <property type="protein sequence ID" value="KAJ7971991.1"/>
    <property type="molecule type" value="Genomic_DNA"/>
</dbReference>
<sequence length="237" mass="26727">MNFQQLKEYLATVPVLDKPVEGEVLILYLGASAMAVSSVLLRENGCQQQPIYYTSQVLQGAEIRYLHIEKIALALVTSAQKLRPYFQPHSVEVRTDQPLKKTLHKPNTSRRMVQWSVELDEFYIRYSPRTAIKAQVLVDFILECTFSGESSGDLNTASTEYEGWLLYVDGSSDKLDSGAGATLRFQTDQVLECTIKFDFPASNNAADYEALILGLQWTRATRADELRVFCDSQLVVK</sequence>
<keyword evidence="4" id="KW-0255">Endonuclease</keyword>
<dbReference type="PANTHER" id="PTHR48475:SF2">
    <property type="entry name" value="RIBONUCLEASE H"/>
    <property type="match status" value="1"/>
</dbReference>
<feature type="domain" description="RNase H type-1" evidence="7">
    <location>
        <begin position="160"/>
        <end position="237"/>
    </location>
</feature>
<keyword evidence="1" id="KW-0808">Transferase</keyword>
<comment type="caution">
    <text evidence="8">The sequence shown here is derived from an EMBL/GenBank/DDBJ whole genome shotgun (WGS) entry which is preliminary data.</text>
</comment>
<dbReference type="Pfam" id="PF17917">
    <property type="entry name" value="RT_RNaseH"/>
    <property type="match status" value="1"/>
</dbReference>
<dbReference type="SUPFAM" id="SSF56672">
    <property type="entry name" value="DNA/RNA polymerases"/>
    <property type="match status" value="1"/>
</dbReference>
<dbReference type="PANTHER" id="PTHR48475">
    <property type="entry name" value="RIBONUCLEASE H"/>
    <property type="match status" value="1"/>
</dbReference>
<evidence type="ECO:0000256" key="3">
    <source>
        <dbReference type="ARBA" id="ARBA00022722"/>
    </source>
</evidence>
<dbReference type="InterPro" id="IPR036397">
    <property type="entry name" value="RNaseH_sf"/>
</dbReference>
<keyword evidence="3" id="KW-0540">Nuclease</keyword>
<dbReference type="GO" id="GO:0003964">
    <property type="term" value="F:RNA-directed DNA polymerase activity"/>
    <property type="evidence" value="ECO:0007669"/>
    <property type="project" value="UniProtKB-KW"/>
</dbReference>
<evidence type="ECO:0000313" key="8">
    <source>
        <dbReference type="EMBL" id="KAJ7971991.1"/>
    </source>
</evidence>
<gene>
    <name evidence="8" type="ORF">O6P43_009943</name>
</gene>
<name>A0AAD7VDN4_QUISA</name>
<dbReference type="Gene3D" id="3.30.420.10">
    <property type="entry name" value="Ribonuclease H-like superfamily/Ribonuclease H"/>
    <property type="match status" value="1"/>
</dbReference>
<evidence type="ECO:0000256" key="2">
    <source>
        <dbReference type="ARBA" id="ARBA00022695"/>
    </source>
</evidence>
<accession>A0AAD7VDN4</accession>
<evidence type="ECO:0000313" key="9">
    <source>
        <dbReference type="Proteomes" id="UP001163823"/>
    </source>
</evidence>
<reference evidence="8" key="1">
    <citation type="journal article" date="2023" name="Science">
        <title>Elucidation of the pathway for biosynthesis of saponin adjuvants from the soapbark tree.</title>
        <authorList>
            <person name="Reed J."/>
            <person name="Orme A."/>
            <person name="El-Demerdash A."/>
            <person name="Owen C."/>
            <person name="Martin L.B.B."/>
            <person name="Misra R.C."/>
            <person name="Kikuchi S."/>
            <person name="Rejzek M."/>
            <person name="Martin A.C."/>
            <person name="Harkess A."/>
            <person name="Leebens-Mack J."/>
            <person name="Louveau T."/>
            <person name="Stephenson M.J."/>
            <person name="Osbourn A."/>
        </authorList>
    </citation>
    <scope>NUCLEOTIDE SEQUENCE</scope>
    <source>
        <strain evidence="8">S10</strain>
    </source>
</reference>
<dbReference type="SUPFAM" id="SSF53098">
    <property type="entry name" value="Ribonuclease H-like"/>
    <property type="match status" value="1"/>
</dbReference>
<organism evidence="8 9">
    <name type="scientific">Quillaja saponaria</name>
    <name type="common">Soap bark tree</name>
    <dbReference type="NCBI Taxonomy" id="32244"/>
    <lineage>
        <taxon>Eukaryota</taxon>
        <taxon>Viridiplantae</taxon>
        <taxon>Streptophyta</taxon>
        <taxon>Embryophyta</taxon>
        <taxon>Tracheophyta</taxon>
        <taxon>Spermatophyta</taxon>
        <taxon>Magnoliopsida</taxon>
        <taxon>eudicotyledons</taxon>
        <taxon>Gunneridae</taxon>
        <taxon>Pentapetalae</taxon>
        <taxon>rosids</taxon>
        <taxon>fabids</taxon>
        <taxon>Fabales</taxon>
        <taxon>Quillajaceae</taxon>
        <taxon>Quillaja</taxon>
    </lineage>
</organism>
<dbReference type="InterPro" id="IPR043502">
    <property type="entry name" value="DNA/RNA_pol_sf"/>
</dbReference>